<gene>
    <name evidence="1" type="ORF">CH357_14765</name>
</gene>
<evidence type="ECO:0000313" key="1">
    <source>
        <dbReference type="EMBL" id="PJZ24838.1"/>
    </source>
</evidence>
<dbReference type="EMBL" id="NPDN01000007">
    <property type="protein sequence ID" value="PJZ24838.1"/>
    <property type="molecule type" value="Genomic_DNA"/>
</dbReference>
<protein>
    <submittedName>
        <fullName evidence="1">Uncharacterized protein</fullName>
    </submittedName>
</protein>
<comment type="caution">
    <text evidence="1">The sequence shown here is derived from an EMBL/GenBank/DDBJ whole genome shotgun (WGS) entry which is preliminary data.</text>
</comment>
<dbReference type="Proteomes" id="UP000232196">
    <property type="component" value="Unassembled WGS sequence"/>
</dbReference>
<dbReference type="AlphaFoldDB" id="A0A2M9XAX5"/>
<reference evidence="1 2" key="1">
    <citation type="submission" date="2017-07" db="EMBL/GenBank/DDBJ databases">
        <title>Leptospira spp. isolated from tropical soils.</title>
        <authorList>
            <person name="Thibeaux R."/>
            <person name="Iraola G."/>
            <person name="Ferres I."/>
            <person name="Bierque E."/>
            <person name="Girault D."/>
            <person name="Soupe-Gilbert M.-E."/>
            <person name="Picardeau M."/>
            <person name="Goarant C."/>
        </authorList>
    </citation>
    <scope>NUCLEOTIDE SEQUENCE [LARGE SCALE GENOMIC DNA]</scope>
    <source>
        <strain evidence="1 2">MCA1-C-A1</strain>
    </source>
</reference>
<evidence type="ECO:0000313" key="2">
    <source>
        <dbReference type="Proteomes" id="UP000232196"/>
    </source>
</evidence>
<sequence length="528" mass="62183">MNQKKLKFKILYLSILFIALFSFIDRVVLENLLFGFPNELEWDTSPWFNFLEKRRRIQFSENEKGALIVGSSVALYSSLPERMNERLKNASIRTEFYSHPALTPSDLYFYKEDITSKKPKLVFFVLNPADLQLDFLITEKENENRLAQYKQNLLYQEKSIIDFQNLEYSEKALDDVSAKTRHQNRMIYPAQYLREKYKDILKTGKSAFLSLLSRSLFLVVRYRSFLYDPMDAWIENHLRSGRSYHYYTGIIPEEGIYLRGWAKPEFSIDCELKNGNFEESVFFQDKGTTLKIWGEGKSILFDKTFPKSGWHTIQFKVPEKSDRTKLRIVSDKKISSLQVDARIFGTEEIYGIRLSQNFCRNEIRKHISYIRIPGLDDSRISKMDDTTYSKDYAERIYGYKGESSKMSRLVTLRMAKIKLASSPKFFVWSELEYLKKGIEYLESKGIQVVIVNSPENPIEREVYESSPWYKGYISYLEGLGKDKYKFKNAIADFDDKRSFFDPHHLTYQASEKASDLYADWILETLTEK</sequence>
<keyword evidence="2" id="KW-1185">Reference proteome</keyword>
<dbReference type="RefSeq" id="WP_100707529.1">
    <property type="nucleotide sequence ID" value="NZ_NPDL01000006.1"/>
</dbReference>
<proteinExistence type="predicted"/>
<name>A0A2M9XAX5_9LEPT</name>
<accession>A0A2M9XAX5</accession>
<organism evidence="1 2">
    <name type="scientific">Leptospira hartskeerlii</name>
    <dbReference type="NCBI Taxonomy" id="2023177"/>
    <lineage>
        <taxon>Bacteria</taxon>
        <taxon>Pseudomonadati</taxon>
        <taxon>Spirochaetota</taxon>
        <taxon>Spirochaetia</taxon>
        <taxon>Leptospirales</taxon>
        <taxon>Leptospiraceae</taxon>
        <taxon>Leptospira</taxon>
    </lineage>
</organism>
<dbReference type="OrthoDB" id="313341at2"/>